<keyword evidence="1" id="KW-1133">Transmembrane helix</keyword>
<evidence type="ECO:0000256" key="1">
    <source>
        <dbReference type="SAM" id="Phobius"/>
    </source>
</evidence>
<dbReference type="AlphaFoldDB" id="A0A974PVJ7"/>
<organism evidence="2 3">
    <name type="scientific">Azospira restricta</name>
    <dbReference type="NCBI Taxonomy" id="404405"/>
    <lineage>
        <taxon>Bacteria</taxon>
        <taxon>Pseudomonadati</taxon>
        <taxon>Pseudomonadota</taxon>
        <taxon>Betaproteobacteria</taxon>
        <taxon>Rhodocyclales</taxon>
        <taxon>Rhodocyclaceae</taxon>
        <taxon>Azospira</taxon>
    </lineage>
</organism>
<feature type="transmembrane region" description="Helical" evidence="1">
    <location>
        <begin position="45"/>
        <end position="71"/>
    </location>
</feature>
<dbReference type="Proteomes" id="UP000663444">
    <property type="component" value="Chromosome"/>
</dbReference>
<evidence type="ECO:0000313" key="3">
    <source>
        <dbReference type="Proteomes" id="UP000663444"/>
    </source>
</evidence>
<keyword evidence="1" id="KW-0472">Membrane</keyword>
<keyword evidence="1" id="KW-0812">Transmembrane</keyword>
<evidence type="ECO:0000313" key="2">
    <source>
        <dbReference type="EMBL" id="QRJ62322.1"/>
    </source>
</evidence>
<keyword evidence="3" id="KW-1185">Reference proteome</keyword>
<protein>
    <recommendedName>
        <fullName evidence="4">Transmembrane protein</fullName>
    </recommendedName>
</protein>
<name>A0A974PVJ7_9RHOO</name>
<proteinExistence type="predicted"/>
<gene>
    <name evidence="2" type="ORF">IWH25_11010</name>
</gene>
<dbReference type="RefSeq" id="WP_203385854.1">
    <property type="nucleotide sequence ID" value="NZ_CP064781.1"/>
</dbReference>
<accession>A0A974PVJ7</accession>
<sequence>MQIRRWWLAIVATLLTPWIGPHVDRYVPVGWVLLRAGAEGADRGFWGIAAIGLGGVFLAWLALFSGLAAWLARRRRDHGRADDAGTP</sequence>
<dbReference type="EMBL" id="CP064781">
    <property type="protein sequence ID" value="QRJ62322.1"/>
    <property type="molecule type" value="Genomic_DNA"/>
</dbReference>
<evidence type="ECO:0008006" key="4">
    <source>
        <dbReference type="Google" id="ProtNLM"/>
    </source>
</evidence>
<reference evidence="2" key="1">
    <citation type="submission" date="2020-11" db="EMBL/GenBank/DDBJ databases">
        <title>Azospira restricta DSM 18626 genome sequence.</title>
        <authorList>
            <person name="Moe W.M."/>
        </authorList>
    </citation>
    <scope>NUCLEOTIDE SEQUENCE</scope>
    <source>
        <strain evidence="2">DSM 18626</strain>
    </source>
</reference>
<dbReference type="KEGG" id="ares:IWH25_11010"/>